<evidence type="ECO:0000256" key="1">
    <source>
        <dbReference type="ARBA" id="ARBA00004477"/>
    </source>
</evidence>
<name>A0AAD7PGF4_QUISA</name>
<comment type="similarity">
    <text evidence="9">Belongs to the auxin efflux carrier (TC 2.A.69.2) family.</text>
</comment>
<keyword evidence="7" id="KW-0927">Auxin signaling pathway</keyword>
<evidence type="ECO:0000256" key="6">
    <source>
        <dbReference type="ARBA" id="ARBA00023136"/>
    </source>
</evidence>
<dbReference type="Proteomes" id="UP001163823">
    <property type="component" value="Chromosome 9"/>
</dbReference>
<dbReference type="GO" id="GO:0005789">
    <property type="term" value="C:endoplasmic reticulum membrane"/>
    <property type="evidence" value="ECO:0007669"/>
    <property type="project" value="UniProtKB-SubCell"/>
</dbReference>
<feature type="transmembrane region" description="Helical" evidence="10">
    <location>
        <begin position="93"/>
        <end position="112"/>
    </location>
</feature>
<organism evidence="11 12">
    <name type="scientific">Quillaja saponaria</name>
    <name type="common">Soap bark tree</name>
    <dbReference type="NCBI Taxonomy" id="32244"/>
    <lineage>
        <taxon>Eukaryota</taxon>
        <taxon>Viridiplantae</taxon>
        <taxon>Streptophyta</taxon>
        <taxon>Embryophyta</taxon>
        <taxon>Tracheophyta</taxon>
        <taxon>Spermatophyta</taxon>
        <taxon>Magnoliopsida</taxon>
        <taxon>eudicotyledons</taxon>
        <taxon>Gunneridae</taxon>
        <taxon>Pentapetalae</taxon>
        <taxon>rosids</taxon>
        <taxon>fabids</taxon>
        <taxon>Fabales</taxon>
        <taxon>Quillajaceae</taxon>
        <taxon>Quillaja</taxon>
    </lineage>
</organism>
<evidence type="ECO:0000256" key="10">
    <source>
        <dbReference type="SAM" id="Phobius"/>
    </source>
</evidence>
<dbReference type="GO" id="GO:0080162">
    <property type="term" value="P:endoplasmic reticulum to cytosol auxin transport"/>
    <property type="evidence" value="ECO:0007669"/>
    <property type="project" value="InterPro"/>
</dbReference>
<evidence type="ECO:0000256" key="5">
    <source>
        <dbReference type="ARBA" id="ARBA00022989"/>
    </source>
</evidence>
<protein>
    <submittedName>
        <fullName evidence="11">Auxin efflux carrier</fullName>
    </submittedName>
</protein>
<dbReference type="PANTHER" id="PTHR31651">
    <property type="match status" value="1"/>
</dbReference>
<keyword evidence="12" id="KW-1185">Reference proteome</keyword>
<evidence type="ECO:0000256" key="8">
    <source>
        <dbReference type="ARBA" id="ARBA00025100"/>
    </source>
</evidence>
<accession>A0AAD7PGF4</accession>
<evidence type="ECO:0000256" key="3">
    <source>
        <dbReference type="ARBA" id="ARBA00022692"/>
    </source>
</evidence>
<evidence type="ECO:0000313" key="11">
    <source>
        <dbReference type="EMBL" id="KAJ7954673.1"/>
    </source>
</evidence>
<keyword evidence="6 10" id="KW-0472">Membrane</keyword>
<evidence type="ECO:0000313" key="12">
    <source>
        <dbReference type="Proteomes" id="UP001163823"/>
    </source>
</evidence>
<feature type="transmembrane region" description="Helical" evidence="10">
    <location>
        <begin position="49"/>
        <end position="72"/>
    </location>
</feature>
<dbReference type="AlphaFoldDB" id="A0AAD7PGF4"/>
<gene>
    <name evidence="11" type="ORF">O6P43_021386</name>
</gene>
<dbReference type="GO" id="GO:0009734">
    <property type="term" value="P:auxin-activated signaling pathway"/>
    <property type="evidence" value="ECO:0007669"/>
    <property type="project" value="UniProtKB-KW"/>
</dbReference>
<evidence type="ECO:0000256" key="9">
    <source>
        <dbReference type="ARBA" id="ARBA00025752"/>
    </source>
</evidence>
<keyword evidence="4" id="KW-0256">Endoplasmic reticulum</keyword>
<evidence type="ECO:0000256" key="2">
    <source>
        <dbReference type="ARBA" id="ARBA00022448"/>
    </source>
</evidence>
<dbReference type="InterPro" id="IPR004776">
    <property type="entry name" value="Mem_transp_PIN-like"/>
</dbReference>
<sequence>MDFLGLFIAALMPVLKVLLITGVGTLLALDSFDIFGEYARKQLNVVVFFVFNPALVYSSLAKSITAKGIVMLPLQVPLKERTKKLLQGLPEKLNLRALLAPSTIGLIGFASGLQGSGVVLPLIIGIIMIRYIALPVFRVGIVKGAVHFGFVRHDPLYQFVLLLQRAVPPAINLGTITKLFGAGESECSVIMLATYGCASDALTLWSTVFMWLVS</sequence>
<comment type="function">
    <text evidence="8">Involved in cellular auxin homeostasis by regulating auxin metabolism. Regulates intracellular auxin accumulation at the endoplasmic reticulum and thus auxin availability for nuclear auxin signaling.</text>
</comment>
<dbReference type="Pfam" id="PF03547">
    <property type="entry name" value="Mem_trans"/>
    <property type="match status" value="2"/>
</dbReference>
<evidence type="ECO:0000256" key="4">
    <source>
        <dbReference type="ARBA" id="ARBA00022824"/>
    </source>
</evidence>
<comment type="subcellular location">
    <subcellularLocation>
        <location evidence="1">Endoplasmic reticulum membrane</location>
        <topology evidence="1">Multi-pass membrane protein</topology>
    </subcellularLocation>
</comment>
<feature type="transmembrane region" description="Helical" evidence="10">
    <location>
        <begin position="118"/>
        <end position="137"/>
    </location>
</feature>
<reference evidence="11" key="1">
    <citation type="journal article" date="2023" name="Science">
        <title>Elucidation of the pathway for biosynthesis of saponin adjuvants from the soapbark tree.</title>
        <authorList>
            <person name="Reed J."/>
            <person name="Orme A."/>
            <person name="El-Demerdash A."/>
            <person name="Owen C."/>
            <person name="Martin L.B.B."/>
            <person name="Misra R.C."/>
            <person name="Kikuchi S."/>
            <person name="Rejzek M."/>
            <person name="Martin A.C."/>
            <person name="Harkess A."/>
            <person name="Leebens-Mack J."/>
            <person name="Louveau T."/>
            <person name="Stephenson M.J."/>
            <person name="Osbourn A."/>
        </authorList>
    </citation>
    <scope>NUCLEOTIDE SEQUENCE</scope>
    <source>
        <strain evidence="11">S10</strain>
    </source>
</reference>
<keyword evidence="3 10" id="KW-0812">Transmembrane</keyword>
<feature type="transmembrane region" description="Helical" evidence="10">
    <location>
        <begin position="7"/>
        <end position="29"/>
    </location>
</feature>
<dbReference type="EMBL" id="JARAOO010000009">
    <property type="protein sequence ID" value="KAJ7954673.1"/>
    <property type="molecule type" value="Genomic_DNA"/>
</dbReference>
<comment type="caution">
    <text evidence="11">The sequence shown here is derived from an EMBL/GenBank/DDBJ whole genome shotgun (WGS) entry which is preliminary data.</text>
</comment>
<proteinExistence type="inferred from homology"/>
<dbReference type="PANTHER" id="PTHR31651:SF44">
    <property type="entry name" value="AUXIN EFFLUX CARRIER FAMILY PROTEIN"/>
    <property type="match status" value="1"/>
</dbReference>
<dbReference type="InterPro" id="IPR045033">
    <property type="entry name" value="PILS1/3/4/5/7"/>
</dbReference>
<keyword evidence="2" id="KW-0813">Transport</keyword>
<evidence type="ECO:0000256" key="7">
    <source>
        <dbReference type="ARBA" id="ARBA00023294"/>
    </source>
</evidence>
<dbReference type="KEGG" id="qsa:O6P43_021386"/>
<keyword evidence="5 10" id="KW-1133">Transmembrane helix</keyword>